<keyword evidence="3" id="KW-1185">Reference proteome</keyword>
<dbReference type="AlphaFoldDB" id="A0A1I3XAP8"/>
<name>A0A1I3XAP8_9GAMM</name>
<proteinExistence type="predicted"/>
<evidence type="ECO:0000313" key="3">
    <source>
        <dbReference type="Proteomes" id="UP000199445"/>
    </source>
</evidence>
<evidence type="ECO:0000313" key="2">
    <source>
        <dbReference type="EMBL" id="SFK16663.1"/>
    </source>
</evidence>
<accession>A0A1I3XAP8</accession>
<dbReference type="EMBL" id="FOSC01000011">
    <property type="protein sequence ID" value="SFK16663.1"/>
    <property type="molecule type" value="Genomic_DNA"/>
</dbReference>
<gene>
    <name evidence="2" type="ORF">SAMN05216429_111113</name>
</gene>
<sequence length="758" mass="80993">MNKEGNARDLLLIVDGDLTFKNNAEINAVVYVTGNIDFKNNSVIVGVLAAEGSIDIGGGKSEFTYDDSAAGNVDFGGACIPDEPSVVLDHIRIVHPGIGLTCQASDLQVLACADPGCESLYPDPVDLTLRPVGWLPAQNVTVTGAANLQFRRSVKETVTLGVSNALPAPDNGTVCIAPDGSGSCDMTFRDVAFVFDMPDLVAGEENKTFSMSALETDENTGQCTALFAGETRTIEFGTSYLNPGPADREASFPTWVNGNQVATDGVAQTGIAISFDGDGVARDIPIRYNDAGRKSLLARYVDDNQPDSGTLLIEGTGEYVSVPLGLCLIPEQQCTAADLSCSNTLPAGLPFSVTPRAYRDAPGVSDMSCADKPSAPSFAVGNVPVSHQLLFPDGGADDDLLETTLDYGDGEQSLTLTEVGVFSINTEAVAGGYLGRDVPASDMAMTARMVPDQLVLTVANDGELSPECNGFVYTGEKFQWDASNLPELHIEALNGQTPPQRTVNYTHEDVIARLPADRFEVSVPDADNVETLNDAAATPVPFRSEPDALLLSIGDRDSITDGVVRYRFDDDDKFIYPKLSASSRIEPFLPDLTFLLQPMSDLDDVPVTGIDPAGEPIDPIAAFEVRYGRLSPQNVYGPENIEELTMPLQMEYWNGDRFILSEDIPGCTGWSTANITSNTDNHHNLIPANGTFDNGLGGPLVLKANGSEGVDTLVWGGVPDWKKDDLDGDGTLDDPTATATFGVYRGHDRIIYWRESTD</sequence>
<evidence type="ECO:0000259" key="1">
    <source>
        <dbReference type="Pfam" id="PF20419"/>
    </source>
</evidence>
<organism evidence="2 3">
    <name type="scientific">Marinobacter persicus</name>
    <dbReference type="NCBI Taxonomy" id="930118"/>
    <lineage>
        <taxon>Bacteria</taxon>
        <taxon>Pseudomonadati</taxon>
        <taxon>Pseudomonadota</taxon>
        <taxon>Gammaproteobacteria</taxon>
        <taxon>Pseudomonadales</taxon>
        <taxon>Marinobacteraceae</taxon>
        <taxon>Marinobacter</taxon>
    </lineage>
</organism>
<dbReference type="Pfam" id="PF20419">
    <property type="entry name" value="DUF6701"/>
    <property type="match status" value="1"/>
</dbReference>
<protein>
    <submittedName>
        <fullName evidence="2">MSHA biogenesis protein MshQ</fullName>
    </submittedName>
</protein>
<reference evidence="2 3" key="1">
    <citation type="submission" date="2016-10" db="EMBL/GenBank/DDBJ databases">
        <authorList>
            <person name="de Groot N.N."/>
        </authorList>
    </citation>
    <scope>NUCLEOTIDE SEQUENCE [LARGE SCALE GENOMIC DNA]</scope>
    <source>
        <strain evidence="2 3">IBRC-M 10445</strain>
    </source>
</reference>
<dbReference type="InterPro" id="IPR046524">
    <property type="entry name" value="DUF6701"/>
</dbReference>
<feature type="domain" description="DUF6701" evidence="1">
    <location>
        <begin position="177"/>
        <end position="755"/>
    </location>
</feature>
<dbReference type="Proteomes" id="UP000199445">
    <property type="component" value="Unassembled WGS sequence"/>
</dbReference>